<dbReference type="AlphaFoldDB" id="D3E330"/>
<dbReference type="PIRSF" id="PIRSF005278">
    <property type="entry name" value="UCP005278"/>
    <property type="match status" value="1"/>
</dbReference>
<dbReference type="EMBL" id="CP001719">
    <property type="protein sequence ID" value="ADC46941.1"/>
    <property type="molecule type" value="Genomic_DNA"/>
</dbReference>
<dbReference type="PATRIC" id="fig|634498.28.peg.1092"/>
<evidence type="ECO:0000313" key="1">
    <source>
        <dbReference type="EMBL" id="ADC46941.1"/>
    </source>
</evidence>
<dbReference type="InterPro" id="IPR012021">
    <property type="entry name" value="UCP005278"/>
</dbReference>
<dbReference type="RefSeq" id="WP_012955891.1">
    <property type="nucleotide sequence ID" value="NC_013790.1"/>
</dbReference>
<evidence type="ECO:0000313" key="2">
    <source>
        <dbReference type="Proteomes" id="UP000008680"/>
    </source>
</evidence>
<dbReference type="GeneID" id="8770742"/>
<dbReference type="Proteomes" id="UP000008680">
    <property type="component" value="Chromosome"/>
</dbReference>
<name>D3E330_METRM</name>
<sequence>MKVVAIGADISNNDVSVSKSLVENIEKDIPKLIDLGAKRAALTNVTGDDVVISAFCEDDLLETVNRGIADILRANAESLGDLAGVSDDPSKAGEGLSYAEASLNDDGYQDAIIMAFDTYGGEGFVKDVANSAIEAASGMKSVIDVSDRIGSRTDIPGVGYVSENDTDDPVVVVSVKDLEQIAVVAGAMIGAALGCKNTYLVKRHTPCNVLPGSVLVSVTAFMNGNMIDLSIPFENKTRILG</sequence>
<keyword evidence="2" id="KW-1185">Reference proteome</keyword>
<dbReference type="eggNOG" id="arCOG04839">
    <property type="taxonomic scope" value="Archaea"/>
</dbReference>
<dbReference type="HOGENOM" id="CLU_1149814_0_0_2"/>
<gene>
    <name evidence="1" type="ordered locus">mru_1090</name>
</gene>
<dbReference type="STRING" id="634498.mru_1090"/>
<reference evidence="1 2" key="1">
    <citation type="journal article" date="2010" name="PLoS ONE">
        <title>The genome sequence of the rumen methanogen Methanobrevibacter ruminantium reveals new possibilities for controlling ruminant methane emissions.</title>
        <authorList>
            <person name="Leahy S.C."/>
            <person name="Kelly W.J."/>
            <person name="Altermann E."/>
            <person name="Ronimus R.S."/>
            <person name="Yeoman C.J."/>
            <person name="Pacheco D.M."/>
            <person name="Li D."/>
            <person name="Kong Z."/>
            <person name="McTavish S."/>
            <person name="Sang C."/>
            <person name="Lambie S.C."/>
            <person name="Janssen P.H."/>
            <person name="Dey D."/>
            <person name="Attwood G.T."/>
        </authorList>
    </citation>
    <scope>NUCLEOTIDE SEQUENCE [LARGE SCALE GENOMIC DNA]</scope>
    <source>
        <strain evidence="2">ATCC 35063 / DSM 1093 / JCM 13430 / OCM 146 / M1</strain>
    </source>
</reference>
<proteinExistence type="predicted"/>
<organism evidence="1 2">
    <name type="scientific">Methanobrevibacter ruminantium (strain ATCC 35063 / DSM 1093 / JCM 13430 / OCM 146 / M1)</name>
    <name type="common">Methanobacterium ruminantium</name>
    <dbReference type="NCBI Taxonomy" id="634498"/>
    <lineage>
        <taxon>Archaea</taxon>
        <taxon>Methanobacteriati</taxon>
        <taxon>Methanobacteriota</taxon>
        <taxon>Methanomada group</taxon>
        <taxon>Methanobacteria</taxon>
        <taxon>Methanobacteriales</taxon>
        <taxon>Methanobacteriaceae</taxon>
        <taxon>Methanobrevibacter</taxon>
    </lineage>
</organism>
<dbReference type="OrthoDB" id="74957at2157"/>
<protein>
    <submittedName>
        <fullName evidence="1">Uncharacterized protein</fullName>
    </submittedName>
</protein>
<dbReference type="KEGG" id="mru:mru_1090"/>
<accession>D3E330</accession>